<comment type="caution">
    <text evidence="2">The sequence shown here is derived from an EMBL/GenBank/DDBJ whole genome shotgun (WGS) entry which is preliminary data.</text>
</comment>
<dbReference type="InterPro" id="IPR025427">
    <property type="entry name" value="DUF4160"/>
</dbReference>
<sequence length="120" mass="13202">MLTLMRRGGFRFYVKSGSAQEKPHIFVTRDGDTWAKFTLKPVSVVINSGLARNELTRLQGVVADLEPQLLQLWWEYASTQGVKPEAEKSDKHGHKPATAGETPPARVESSSEAAALEPVV</sequence>
<accession>A0A511R479</accession>
<dbReference type="EMBL" id="BJXL01000095">
    <property type="protein sequence ID" value="GEM84365.1"/>
    <property type="molecule type" value="Genomic_DNA"/>
</dbReference>
<dbReference type="Proteomes" id="UP000321197">
    <property type="component" value="Unassembled WGS sequence"/>
</dbReference>
<proteinExistence type="predicted"/>
<reference evidence="2 3" key="1">
    <citation type="submission" date="2019-07" db="EMBL/GenBank/DDBJ databases">
        <title>Whole genome shotgun sequence of Meiothermus hypogaeus NBRC 106114.</title>
        <authorList>
            <person name="Hosoyama A."/>
            <person name="Uohara A."/>
            <person name="Ohji S."/>
            <person name="Ichikawa N."/>
        </authorList>
    </citation>
    <scope>NUCLEOTIDE SEQUENCE [LARGE SCALE GENOMIC DNA]</scope>
    <source>
        <strain evidence="2 3">NBRC 106114</strain>
    </source>
</reference>
<organism evidence="2 3">
    <name type="scientific">Meiothermus hypogaeus NBRC 106114</name>
    <dbReference type="NCBI Taxonomy" id="1227553"/>
    <lineage>
        <taxon>Bacteria</taxon>
        <taxon>Thermotogati</taxon>
        <taxon>Deinococcota</taxon>
        <taxon>Deinococci</taxon>
        <taxon>Thermales</taxon>
        <taxon>Thermaceae</taxon>
        <taxon>Meiothermus</taxon>
    </lineage>
</organism>
<evidence type="ECO:0000256" key="1">
    <source>
        <dbReference type="SAM" id="MobiDB-lite"/>
    </source>
</evidence>
<dbReference type="Pfam" id="PF13711">
    <property type="entry name" value="DUF4160"/>
    <property type="match status" value="1"/>
</dbReference>
<evidence type="ECO:0008006" key="4">
    <source>
        <dbReference type="Google" id="ProtNLM"/>
    </source>
</evidence>
<dbReference type="RefSeq" id="WP_119340812.1">
    <property type="nucleotide sequence ID" value="NZ_BJXL01000095.1"/>
</dbReference>
<evidence type="ECO:0000313" key="2">
    <source>
        <dbReference type="EMBL" id="GEM84365.1"/>
    </source>
</evidence>
<feature type="region of interest" description="Disordered" evidence="1">
    <location>
        <begin position="83"/>
        <end position="120"/>
    </location>
</feature>
<name>A0A511R479_9DEIN</name>
<dbReference type="AlphaFoldDB" id="A0A511R479"/>
<gene>
    <name evidence="2" type="ORF">MHY01S_25310</name>
</gene>
<protein>
    <recommendedName>
        <fullName evidence="4">DUF4160 domain-containing protein</fullName>
    </recommendedName>
</protein>
<evidence type="ECO:0000313" key="3">
    <source>
        <dbReference type="Proteomes" id="UP000321197"/>
    </source>
</evidence>
<dbReference type="OrthoDB" id="26287at2"/>